<comment type="pathway">
    <text evidence="1">Pyrimidine metabolism; dTTP biosynthesis.</text>
</comment>
<dbReference type="GO" id="GO:0005524">
    <property type="term" value="F:ATP binding"/>
    <property type="evidence" value="ECO:0007669"/>
    <property type="project" value="UniProtKB-KW"/>
</dbReference>
<comment type="caution">
    <text evidence="10">The sequence shown here is derived from an EMBL/GenBank/DDBJ whole genome shotgun (WGS) entry which is preliminary data.</text>
</comment>
<organism evidence="10 11">
    <name type="scientific">Symbiodinium necroappetens</name>
    <dbReference type="NCBI Taxonomy" id="1628268"/>
    <lineage>
        <taxon>Eukaryota</taxon>
        <taxon>Sar</taxon>
        <taxon>Alveolata</taxon>
        <taxon>Dinophyceae</taxon>
        <taxon>Suessiales</taxon>
        <taxon>Symbiodiniaceae</taxon>
        <taxon>Symbiodinium</taxon>
    </lineage>
</organism>
<evidence type="ECO:0000256" key="1">
    <source>
        <dbReference type="ARBA" id="ARBA00004992"/>
    </source>
</evidence>
<gene>
    <name evidence="10" type="primary">dtymk</name>
    <name evidence="10" type="ORF">SNEC2469_LOCUS14709</name>
</gene>
<evidence type="ECO:0000256" key="4">
    <source>
        <dbReference type="ARBA" id="ARBA00022679"/>
    </source>
</evidence>
<dbReference type="PROSITE" id="PS01331">
    <property type="entry name" value="THYMIDYLATE_KINASE"/>
    <property type="match status" value="1"/>
</dbReference>
<dbReference type="PANTHER" id="PTHR10344:SF1">
    <property type="entry name" value="THYMIDYLATE KINASE"/>
    <property type="match status" value="1"/>
</dbReference>
<feature type="non-terminal residue" evidence="10">
    <location>
        <position position="70"/>
    </location>
</feature>
<comment type="similarity">
    <text evidence="2">Belongs to the thymidylate kinase family.</text>
</comment>
<dbReference type="Gene3D" id="3.40.50.300">
    <property type="entry name" value="P-loop containing nucleotide triphosphate hydrolases"/>
    <property type="match status" value="1"/>
</dbReference>
<keyword evidence="4" id="KW-0808">Transferase</keyword>
<dbReference type="InterPro" id="IPR018095">
    <property type="entry name" value="Thymidylate_kin_CS"/>
</dbReference>
<evidence type="ECO:0000313" key="11">
    <source>
        <dbReference type="Proteomes" id="UP000601435"/>
    </source>
</evidence>
<keyword evidence="6" id="KW-0547">Nucleotide-binding</keyword>
<dbReference type="GO" id="GO:0005634">
    <property type="term" value="C:nucleus"/>
    <property type="evidence" value="ECO:0007669"/>
    <property type="project" value="TreeGrafter"/>
</dbReference>
<reference evidence="10" key="1">
    <citation type="submission" date="2021-02" db="EMBL/GenBank/DDBJ databases">
        <authorList>
            <person name="Dougan E. K."/>
            <person name="Rhodes N."/>
            <person name="Thang M."/>
            <person name="Chan C."/>
        </authorList>
    </citation>
    <scope>NUCLEOTIDE SEQUENCE</scope>
</reference>
<dbReference type="AlphaFoldDB" id="A0A812TAF6"/>
<evidence type="ECO:0000256" key="7">
    <source>
        <dbReference type="ARBA" id="ARBA00022777"/>
    </source>
</evidence>
<dbReference type="SUPFAM" id="SSF52540">
    <property type="entry name" value="P-loop containing nucleoside triphosphate hydrolases"/>
    <property type="match status" value="1"/>
</dbReference>
<evidence type="ECO:0000313" key="10">
    <source>
        <dbReference type="EMBL" id="CAE7514625.1"/>
    </source>
</evidence>
<dbReference type="GO" id="GO:0006233">
    <property type="term" value="P:dTDP biosynthetic process"/>
    <property type="evidence" value="ECO:0007669"/>
    <property type="project" value="InterPro"/>
</dbReference>
<dbReference type="PANTHER" id="PTHR10344">
    <property type="entry name" value="THYMIDYLATE KINASE"/>
    <property type="match status" value="1"/>
</dbReference>
<keyword evidence="11" id="KW-1185">Reference proteome</keyword>
<evidence type="ECO:0000256" key="3">
    <source>
        <dbReference type="ARBA" id="ARBA00012980"/>
    </source>
</evidence>
<protein>
    <recommendedName>
        <fullName evidence="3">dTMP kinase</fullName>
        <ecNumber evidence="3">2.7.4.9</ecNumber>
    </recommendedName>
</protein>
<proteinExistence type="inferred from homology"/>
<sequence length="70" mass="7938">MCFPNRKTPIGNAIDLYLRRQLELSDEAVHRLFSANRWEMAKAIVEDLRSGTTIVCDRYAFSGVAYSAAK</sequence>
<name>A0A812TAF6_9DINO</name>
<dbReference type="GO" id="GO:0006227">
    <property type="term" value="P:dUDP biosynthetic process"/>
    <property type="evidence" value="ECO:0007669"/>
    <property type="project" value="TreeGrafter"/>
</dbReference>
<dbReference type="OrthoDB" id="425602at2759"/>
<evidence type="ECO:0000259" key="9">
    <source>
        <dbReference type="Pfam" id="PF02223"/>
    </source>
</evidence>
<dbReference type="Pfam" id="PF02223">
    <property type="entry name" value="Thymidylate_kin"/>
    <property type="match status" value="1"/>
</dbReference>
<dbReference type="EMBL" id="CAJNJA010023677">
    <property type="protein sequence ID" value="CAE7514625.1"/>
    <property type="molecule type" value="Genomic_DNA"/>
</dbReference>
<evidence type="ECO:0000256" key="8">
    <source>
        <dbReference type="ARBA" id="ARBA00022840"/>
    </source>
</evidence>
<evidence type="ECO:0000256" key="2">
    <source>
        <dbReference type="ARBA" id="ARBA00009776"/>
    </source>
</evidence>
<dbReference type="GO" id="GO:0004550">
    <property type="term" value="F:nucleoside diphosphate kinase activity"/>
    <property type="evidence" value="ECO:0007669"/>
    <property type="project" value="TreeGrafter"/>
</dbReference>
<dbReference type="InterPro" id="IPR027417">
    <property type="entry name" value="P-loop_NTPase"/>
</dbReference>
<keyword evidence="5" id="KW-0545">Nucleotide biosynthesis</keyword>
<accession>A0A812TAF6</accession>
<dbReference type="GO" id="GO:0005739">
    <property type="term" value="C:mitochondrion"/>
    <property type="evidence" value="ECO:0007669"/>
    <property type="project" value="TreeGrafter"/>
</dbReference>
<dbReference type="GO" id="GO:0004798">
    <property type="term" value="F:dTMP kinase activity"/>
    <property type="evidence" value="ECO:0007669"/>
    <property type="project" value="UniProtKB-EC"/>
</dbReference>
<feature type="domain" description="Thymidylate kinase-like" evidence="9">
    <location>
        <begin position="3"/>
        <end position="69"/>
    </location>
</feature>
<dbReference type="GO" id="GO:0006235">
    <property type="term" value="P:dTTP biosynthetic process"/>
    <property type="evidence" value="ECO:0007669"/>
    <property type="project" value="TreeGrafter"/>
</dbReference>
<dbReference type="GO" id="GO:0005829">
    <property type="term" value="C:cytosol"/>
    <property type="evidence" value="ECO:0007669"/>
    <property type="project" value="TreeGrafter"/>
</dbReference>
<evidence type="ECO:0000256" key="5">
    <source>
        <dbReference type="ARBA" id="ARBA00022727"/>
    </source>
</evidence>
<dbReference type="Proteomes" id="UP000601435">
    <property type="component" value="Unassembled WGS sequence"/>
</dbReference>
<dbReference type="EC" id="2.7.4.9" evidence="3"/>
<dbReference type="InterPro" id="IPR039430">
    <property type="entry name" value="Thymidylate_kin-like_dom"/>
</dbReference>
<evidence type="ECO:0000256" key="6">
    <source>
        <dbReference type="ARBA" id="ARBA00022741"/>
    </source>
</evidence>
<keyword evidence="7" id="KW-0418">Kinase</keyword>
<keyword evidence="8" id="KW-0067">ATP-binding</keyword>